<accession>A0A0F9CRE8</accession>
<dbReference type="SUPFAM" id="SSF52540">
    <property type="entry name" value="P-loop containing nucleoside triphosphate hydrolases"/>
    <property type="match status" value="1"/>
</dbReference>
<dbReference type="InterPro" id="IPR051120">
    <property type="entry name" value="ABC_AA/LPS_Transport"/>
</dbReference>
<dbReference type="InterPro" id="IPR027417">
    <property type="entry name" value="P-loop_NTPase"/>
</dbReference>
<dbReference type="GO" id="GO:0005524">
    <property type="term" value="F:ATP binding"/>
    <property type="evidence" value="ECO:0007669"/>
    <property type="project" value="UniProtKB-KW"/>
</dbReference>
<name>A0A0F9CRE8_9ZZZZ</name>
<dbReference type="Gene3D" id="3.40.50.300">
    <property type="entry name" value="P-loop containing nucleotide triphosphate hydrolases"/>
    <property type="match status" value="1"/>
</dbReference>
<feature type="domain" description="ABC transporter" evidence="4">
    <location>
        <begin position="24"/>
        <end position="114"/>
    </location>
</feature>
<organism evidence="5">
    <name type="scientific">marine sediment metagenome</name>
    <dbReference type="NCBI Taxonomy" id="412755"/>
    <lineage>
        <taxon>unclassified sequences</taxon>
        <taxon>metagenomes</taxon>
        <taxon>ecological metagenomes</taxon>
    </lineage>
</organism>
<feature type="non-terminal residue" evidence="5">
    <location>
        <position position="139"/>
    </location>
</feature>
<dbReference type="Pfam" id="PF00005">
    <property type="entry name" value="ABC_tran"/>
    <property type="match status" value="1"/>
</dbReference>
<evidence type="ECO:0000256" key="1">
    <source>
        <dbReference type="ARBA" id="ARBA00022448"/>
    </source>
</evidence>
<keyword evidence="3" id="KW-0067">ATP-binding</keyword>
<sequence>MNEKSEPLLRAENITITFGGLKALNNVSLEIYPGEIMAIIGPNGAGKTTMLNVINGFYKPDEGSIFFEGKRRSKDLKPNQIAAQGIARTFQNLALFKGMSTLGNIMVGRTMKMHSNPFSQGLYWGFSQKEEIEHRKKVE</sequence>
<gene>
    <name evidence="5" type="ORF">LCGC14_2290180</name>
</gene>
<dbReference type="AlphaFoldDB" id="A0A0F9CRE8"/>
<reference evidence="5" key="1">
    <citation type="journal article" date="2015" name="Nature">
        <title>Complex archaea that bridge the gap between prokaryotes and eukaryotes.</title>
        <authorList>
            <person name="Spang A."/>
            <person name="Saw J.H."/>
            <person name="Jorgensen S.L."/>
            <person name="Zaremba-Niedzwiedzka K."/>
            <person name="Martijn J."/>
            <person name="Lind A.E."/>
            <person name="van Eijk R."/>
            <person name="Schleper C."/>
            <person name="Guy L."/>
            <person name="Ettema T.J."/>
        </authorList>
    </citation>
    <scope>NUCLEOTIDE SEQUENCE</scope>
</reference>
<dbReference type="InterPro" id="IPR003439">
    <property type="entry name" value="ABC_transporter-like_ATP-bd"/>
</dbReference>
<dbReference type="EMBL" id="LAZR01032059">
    <property type="protein sequence ID" value="KKL51968.1"/>
    <property type="molecule type" value="Genomic_DNA"/>
</dbReference>
<evidence type="ECO:0000256" key="3">
    <source>
        <dbReference type="ARBA" id="ARBA00022840"/>
    </source>
</evidence>
<dbReference type="GO" id="GO:0005886">
    <property type="term" value="C:plasma membrane"/>
    <property type="evidence" value="ECO:0007669"/>
    <property type="project" value="TreeGrafter"/>
</dbReference>
<dbReference type="GO" id="GO:0016887">
    <property type="term" value="F:ATP hydrolysis activity"/>
    <property type="evidence" value="ECO:0007669"/>
    <property type="project" value="InterPro"/>
</dbReference>
<dbReference type="PANTHER" id="PTHR45772">
    <property type="entry name" value="CONSERVED COMPONENT OF ABC TRANSPORTER FOR NATURAL AMINO ACIDS-RELATED"/>
    <property type="match status" value="1"/>
</dbReference>
<evidence type="ECO:0000256" key="2">
    <source>
        <dbReference type="ARBA" id="ARBA00022741"/>
    </source>
</evidence>
<keyword evidence="1" id="KW-0813">Transport</keyword>
<protein>
    <recommendedName>
        <fullName evidence="4">ABC transporter domain-containing protein</fullName>
    </recommendedName>
</protein>
<dbReference type="PANTHER" id="PTHR45772:SF1">
    <property type="entry name" value="ABC TRANSPORTER ATP-BINDING PROTEIN"/>
    <property type="match status" value="1"/>
</dbReference>
<keyword evidence="2" id="KW-0547">Nucleotide-binding</keyword>
<evidence type="ECO:0000313" key="5">
    <source>
        <dbReference type="EMBL" id="KKL51968.1"/>
    </source>
</evidence>
<comment type="caution">
    <text evidence="5">The sequence shown here is derived from an EMBL/GenBank/DDBJ whole genome shotgun (WGS) entry which is preliminary data.</text>
</comment>
<proteinExistence type="predicted"/>
<evidence type="ECO:0000259" key="4">
    <source>
        <dbReference type="Pfam" id="PF00005"/>
    </source>
</evidence>